<proteinExistence type="predicted"/>
<dbReference type="PANTHER" id="PTHR30055:SF234">
    <property type="entry name" value="HTH-TYPE TRANSCRIPTIONAL REGULATOR BETI"/>
    <property type="match status" value="1"/>
</dbReference>
<evidence type="ECO:0000259" key="6">
    <source>
        <dbReference type="PROSITE" id="PS50977"/>
    </source>
</evidence>
<sequence length="226" mass="24650">MTGQDRAAIDPLTADDEQADPRLARSRNRLLDAATHLLSTGGVEAVTVDAVTRASKVARATLYRHFGSTTQLLAATFERLLPHVDTPTATGPVRERLIALLTTQADLIEQAPVQMTTLAWLAMGSIGADNTEPDRRHPDPAALTSLRTRVIEQYRQPFDHVLTSPDARAMLGELDTTFAITQLLGPIVFARLTGLRTFTHDDCARLVDNFLTTHRIGTTADTLTNS</sequence>
<evidence type="ECO:0000256" key="3">
    <source>
        <dbReference type="ARBA" id="ARBA00023163"/>
    </source>
</evidence>
<evidence type="ECO:0000313" key="7">
    <source>
        <dbReference type="EMBL" id="VFA99696.1"/>
    </source>
</evidence>
<evidence type="ECO:0000256" key="2">
    <source>
        <dbReference type="ARBA" id="ARBA00023125"/>
    </source>
</evidence>
<feature type="domain" description="HTH tetR-type" evidence="6">
    <location>
        <begin position="24"/>
        <end position="84"/>
    </location>
</feature>
<keyword evidence="1" id="KW-0805">Transcription regulation</keyword>
<protein>
    <submittedName>
        <fullName evidence="7">HTH-type transcriptional repressor KstR</fullName>
    </submittedName>
</protein>
<feature type="DNA-binding region" description="H-T-H motif" evidence="4">
    <location>
        <begin position="47"/>
        <end position="66"/>
    </location>
</feature>
<accession>A0A4U8W109</accession>
<dbReference type="InterPro" id="IPR009057">
    <property type="entry name" value="Homeodomain-like_sf"/>
</dbReference>
<organism evidence="7 8">
    <name type="scientific">Nocardia cyriacigeorgica</name>
    <dbReference type="NCBI Taxonomy" id="135487"/>
    <lineage>
        <taxon>Bacteria</taxon>
        <taxon>Bacillati</taxon>
        <taxon>Actinomycetota</taxon>
        <taxon>Actinomycetes</taxon>
        <taxon>Mycobacteriales</taxon>
        <taxon>Nocardiaceae</taxon>
        <taxon>Nocardia</taxon>
    </lineage>
</organism>
<dbReference type="GO" id="GO:0000976">
    <property type="term" value="F:transcription cis-regulatory region binding"/>
    <property type="evidence" value="ECO:0007669"/>
    <property type="project" value="TreeGrafter"/>
</dbReference>
<dbReference type="SUPFAM" id="SSF48498">
    <property type="entry name" value="Tetracyclin repressor-like, C-terminal domain"/>
    <property type="match status" value="1"/>
</dbReference>
<keyword evidence="3" id="KW-0804">Transcription</keyword>
<keyword evidence="2 4" id="KW-0238">DNA-binding</keyword>
<dbReference type="Proteomes" id="UP000290439">
    <property type="component" value="Chromosome"/>
</dbReference>
<name>A0A4U8W109_9NOCA</name>
<evidence type="ECO:0000256" key="1">
    <source>
        <dbReference type="ARBA" id="ARBA00023015"/>
    </source>
</evidence>
<gene>
    <name evidence="7" type="primary">kstR_2</name>
    <name evidence="7" type="ORF">NCTC10797_03482</name>
</gene>
<dbReference type="Gene3D" id="1.10.357.10">
    <property type="entry name" value="Tetracycline Repressor, domain 2"/>
    <property type="match status" value="1"/>
</dbReference>
<reference evidence="7 8" key="1">
    <citation type="submission" date="2019-02" db="EMBL/GenBank/DDBJ databases">
        <authorList>
            <consortium name="Pathogen Informatics"/>
        </authorList>
    </citation>
    <scope>NUCLEOTIDE SEQUENCE [LARGE SCALE GENOMIC DNA]</scope>
    <source>
        <strain evidence="7 8">3012STDY6756504</strain>
    </source>
</reference>
<dbReference type="InterPro" id="IPR050109">
    <property type="entry name" value="HTH-type_TetR-like_transc_reg"/>
</dbReference>
<dbReference type="RefSeq" id="WP_130917817.1">
    <property type="nucleotide sequence ID" value="NZ_LR215973.1"/>
</dbReference>
<dbReference type="Gene3D" id="1.10.10.60">
    <property type="entry name" value="Homeodomain-like"/>
    <property type="match status" value="1"/>
</dbReference>
<feature type="region of interest" description="Disordered" evidence="5">
    <location>
        <begin position="1"/>
        <end position="21"/>
    </location>
</feature>
<evidence type="ECO:0000256" key="4">
    <source>
        <dbReference type="PROSITE-ProRule" id="PRU00335"/>
    </source>
</evidence>
<dbReference type="InterPro" id="IPR036271">
    <property type="entry name" value="Tet_transcr_reg_TetR-rel_C_sf"/>
</dbReference>
<evidence type="ECO:0000256" key="5">
    <source>
        <dbReference type="SAM" id="MobiDB-lite"/>
    </source>
</evidence>
<dbReference type="InterPro" id="IPR001647">
    <property type="entry name" value="HTH_TetR"/>
</dbReference>
<dbReference type="PANTHER" id="PTHR30055">
    <property type="entry name" value="HTH-TYPE TRANSCRIPTIONAL REGULATOR RUTR"/>
    <property type="match status" value="1"/>
</dbReference>
<dbReference type="SUPFAM" id="SSF46689">
    <property type="entry name" value="Homeodomain-like"/>
    <property type="match status" value="1"/>
</dbReference>
<dbReference type="PRINTS" id="PR00455">
    <property type="entry name" value="HTHTETR"/>
</dbReference>
<dbReference type="PROSITE" id="PS01081">
    <property type="entry name" value="HTH_TETR_1"/>
    <property type="match status" value="1"/>
</dbReference>
<dbReference type="EMBL" id="LR215973">
    <property type="protein sequence ID" value="VFA99696.1"/>
    <property type="molecule type" value="Genomic_DNA"/>
</dbReference>
<dbReference type="GO" id="GO:0003700">
    <property type="term" value="F:DNA-binding transcription factor activity"/>
    <property type="evidence" value="ECO:0007669"/>
    <property type="project" value="TreeGrafter"/>
</dbReference>
<dbReference type="PROSITE" id="PS50977">
    <property type="entry name" value="HTH_TETR_2"/>
    <property type="match status" value="1"/>
</dbReference>
<evidence type="ECO:0000313" key="8">
    <source>
        <dbReference type="Proteomes" id="UP000290439"/>
    </source>
</evidence>
<dbReference type="InterPro" id="IPR023772">
    <property type="entry name" value="DNA-bd_HTH_TetR-type_CS"/>
</dbReference>
<dbReference type="Pfam" id="PF00440">
    <property type="entry name" value="TetR_N"/>
    <property type="match status" value="1"/>
</dbReference>
<dbReference type="AlphaFoldDB" id="A0A4U8W109"/>